<dbReference type="EMBL" id="HBUE01348553">
    <property type="protein sequence ID" value="CAG6601928.1"/>
    <property type="molecule type" value="Transcribed_RNA"/>
</dbReference>
<name>A0A8D8FXP1_CULPI</name>
<dbReference type="EMBL" id="HBUE01104635">
    <property type="protein sequence ID" value="CAG6486538.1"/>
    <property type="molecule type" value="Transcribed_RNA"/>
</dbReference>
<accession>A0A8D8FXP1</accession>
<reference evidence="1" key="1">
    <citation type="submission" date="2021-05" db="EMBL/GenBank/DDBJ databases">
        <authorList>
            <person name="Alioto T."/>
            <person name="Alioto T."/>
            <person name="Gomez Garrido J."/>
        </authorList>
    </citation>
    <scope>NUCLEOTIDE SEQUENCE</scope>
</reference>
<protein>
    <submittedName>
        <fullName evidence="1">(northern house mosquito) hypothetical protein</fullName>
    </submittedName>
</protein>
<dbReference type="EMBL" id="HBUE01241510">
    <property type="protein sequence ID" value="CAG6549648.1"/>
    <property type="molecule type" value="Transcribed_RNA"/>
</dbReference>
<proteinExistence type="predicted"/>
<evidence type="ECO:0000313" key="1">
    <source>
        <dbReference type="EMBL" id="CAG6486538.1"/>
    </source>
</evidence>
<dbReference type="AlphaFoldDB" id="A0A8D8FXP1"/>
<organism evidence="1">
    <name type="scientific">Culex pipiens</name>
    <name type="common">House mosquito</name>
    <dbReference type="NCBI Taxonomy" id="7175"/>
    <lineage>
        <taxon>Eukaryota</taxon>
        <taxon>Metazoa</taxon>
        <taxon>Ecdysozoa</taxon>
        <taxon>Arthropoda</taxon>
        <taxon>Hexapoda</taxon>
        <taxon>Insecta</taxon>
        <taxon>Pterygota</taxon>
        <taxon>Neoptera</taxon>
        <taxon>Endopterygota</taxon>
        <taxon>Diptera</taxon>
        <taxon>Nematocera</taxon>
        <taxon>Culicoidea</taxon>
        <taxon>Culicidae</taxon>
        <taxon>Culicinae</taxon>
        <taxon>Culicini</taxon>
        <taxon>Culex</taxon>
        <taxon>Culex</taxon>
    </lineage>
</organism>
<sequence length="122" mass="14416">MFVLERKIDAFVTYDHEANWFTCRSRAGRRKSSSHNRHDLQDVEVHIRAESEGVSYITLKSGERDLVLSNQRCLPSKRFGSFTFIWNATFQLDVMRTTWHNSKSLRSLRVRKRVQSQRVQSV</sequence>